<evidence type="ECO:0000313" key="2">
    <source>
        <dbReference type="EMBL" id="JAD55195.1"/>
    </source>
</evidence>
<dbReference type="EMBL" id="GBRH01242700">
    <property type="protein sequence ID" value="JAD55195.1"/>
    <property type="molecule type" value="Transcribed_RNA"/>
</dbReference>
<keyword evidence="1" id="KW-0812">Transmembrane</keyword>
<organism evidence="2">
    <name type="scientific">Arundo donax</name>
    <name type="common">Giant reed</name>
    <name type="synonym">Donax arundinaceus</name>
    <dbReference type="NCBI Taxonomy" id="35708"/>
    <lineage>
        <taxon>Eukaryota</taxon>
        <taxon>Viridiplantae</taxon>
        <taxon>Streptophyta</taxon>
        <taxon>Embryophyta</taxon>
        <taxon>Tracheophyta</taxon>
        <taxon>Spermatophyta</taxon>
        <taxon>Magnoliopsida</taxon>
        <taxon>Liliopsida</taxon>
        <taxon>Poales</taxon>
        <taxon>Poaceae</taxon>
        <taxon>PACMAD clade</taxon>
        <taxon>Arundinoideae</taxon>
        <taxon>Arundineae</taxon>
        <taxon>Arundo</taxon>
    </lineage>
</organism>
<name>A0A0A9B214_ARUDO</name>
<dbReference type="AlphaFoldDB" id="A0A0A9B214"/>
<feature type="transmembrane region" description="Helical" evidence="1">
    <location>
        <begin position="59"/>
        <end position="91"/>
    </location>
</feature>
<reference evidence="2" key="1">
    <citation type="submission" date="2014-09" db="EMBL/GenBank/DDBJ databases">
        <authorList>
            <person name="Magalhaes I.L.F."/>
            <person name="Oliveira U."/>
            <person name="Santos F.R."/>
            <person name="Vidigal T.H.D.A."/>
            <person name="Brescovit A.D."/>
            <person name="Santos A.J."/>
        </authorList>
    </citation>
    <scope>NUCLEOTIDE SEQUENCE</scope>
    <source>
        <tissue evidence="2">Shoot tissue taken approximately 20 cm above the soil surface</tissue>
    </source>
</reference>
<proteinExistence type="predicted"/>
<sequence length="93" mass="10636">MSERGKPRFLNARFGSLLGAVRLGSIPLVNNSQARKFSLLSGKFSHAAELLGFSPPSKFLFLFLYIVIYITYISSTDLRLVTIYIYIYIYIYI</sequence>
<accession>A0A0A9B214</accession>
<protein>
    <submittedName>
        <fullName evidence="2">Uncharacterized protein</fullName>
    </submittedName>
</protein>
<keyword evidence="1" id="KW-1133">Transmembrane helix</keyword>
<keyword evidence="1" id="KW-0472">Membrane</keyword>
<evidence type="ECO:0000256" key="1">
    <source>
        <dbReference type="SAM" id="Phobius"/>
    </source>
</evidence>
<reference evidence="2" key="2">
    <citation type="journal article" date="2015" name="Data Brief">
        <title>Shoot transcriptome of the giant reed, Arundo donax.</title>
        <authorList>
            <person name="Barrero R.A."/>
            <person name="Guerrero F.D."/>
            <person name="Moolhuijzen P."/>
            <person name="Goolsby J.A."/>
            <person name="Tidwell J."/>
            <person name="Bellgard S.E."/>
            <person name="Bellgard M.I."/>
        </authorList>
    </citation>
    <scope>NUCLEOTIDE SEQUENCE</scope>
    <source>
        <tissue evidence="2">Shoot tissue taken approximately 20 cm above the soil surface</tissue>
    </source>
</reference>